<feature type="region of interest" description="Disordered" evidence="1">
    <location>
        <begin position="12"/>
        <end position="32"/>
    </location>
</feature>
<protein>
    <submittedName>
        <fullName evidence="2">Uncharacterized protein</fullName>
    </submittedName>
</protein>
<feature type="compositionally biased region" description="Low complexity" evidence="1">
    <location>
        <begin position="18"/>
        <end position="31"/>
    </location>
</feature>
<dbReference type="Proteomes" id="UP000664073">
    <property type="component" value="Unassembled WGS sequence"/>
</dbReference>
<gene>
    <name evidence="2" type="ORF">J2D77_06880</name>
</gene>
<evidence type="ECO:0000313" key="2">
    <source>
        <dbReference type="EMBL" id="MBO1324871.1"/>
    </source>
</evidence>
<accession>A0A939HPG8</accession>
<evidence type="ECO:0000313" key="3">
    <source>
        <dbReference type="Proteomes" id="UP000664073"/>
    </source>
</evidence>
<evidence type="ECO:0000256" key="1">
    <source>
        <dbReference type="SAM" id="MobiDB-lite"/>
    </source>
</evidence>
<dbReference type="EMBL" id="JAFVMH010000002">
    <property type="protein sequence ID" value="MBO1324871.1"/>
    <property type="molecule type" value="Genomic_DNA"/>
</dbReference>
<organism evidence="2 3">
    <name type="scientific">Acetobacter garciniae</name>
    <dbReference type="NCBI Taxonomy" id="2817435"/>
    <lineage>
        <taxon>Bacteria</taxon>
        <taxon>Pseudomonadati</taxon>
        <taxon>Pseudomonadota</taxon>
        <taxon>Alphaproteobacteria</taxon>
        <taxon>Acetobacterales</taxon>
        <taxon>Acetobacteraceae</taxon>
        <taxon>Acetobacter</taxon>
    </lineage>
</organism>
<sequence>MIRNQIALLRFGPSRQARPPTRTTGSPTPTGQFFIRSGVTGMLAAVPPATAA</sequence>
<reference evidence="2" key="1">
    <citation type="submission" date="2021-03" db="EMBL/GenBank/DDBJ databases">
        <title>The complete genome sequence of Acetobacter sp. TBRC 12339.</title>
        <authorList>
            <person name="Charoenyingcharoen P."/>
            <person name="Yukphan P."/>
        </authorList>
    </citation>
    <scope>NUCLEOTIDE SEQUENCE</scope>
    <source>
        <strain evidence="2">TBRC 12339</strain>
    </source>
</reference>
<comment type="caution">
    <text evidence="2">The sequence shown here is derived from an EMBL/GenBank/DDBJ whole genome shotgun (WGS) entry which is preliminary data.</text>
</comment>
<dbReference type="RefSeq" id="WP_207845507.1">
    <property type="nucleotide sequence ID" value="NZ_JAFVMH010000002.1"/>
</dbReference>
<proteinExistence type="predicted"/>
<dbReference type="AlphaFoldDB" id="A0A939HPG8"/>
<keyword evidence="3" id="KW-1185">Reference proteome</keyword>
<name>A0A939HPG8_9PROT</name>